<dbReference type="Proteomes" id="UP000515908">
    <property type="component" value="Chromosome 01"/>
</dbReference>
<dbReference type="EMBL" id="LR877145">
    <property type="protein sequence ID" value="CAD2213245.1"/>
    <property type="molecule type" value="Genomic_DNA"/>
</dbReference>
<evidence type="ECO:0000256" key="4">
    <source>
        <dbReference type="PIRSR" id="PIRSR606689-1"/>
    </source>
</evidence>
<evidence type="ECO:0000256" key="5">
    <source>
        <dbReference type="PIRSR" id="PIRSR606689-2"/>
    </source>
</evidence>
<feature type="binding site" evidence="5">
    <location>
        <position position="30"/>
    </location>
    <ligand>
        <name>Mg(2+)</name>
        <dbReference type="ChEBI" id="CHEBI:18420"/>
    </ligand>
</feature>
<dbReference type="FunFam" id="3.40.50.300:FF:001166">
    <property type="entry name" value="ADP-ribosylation factor D"/>
    <property type="match status" value="1"/>
</dbReference>
<feature type="binding site" evidence="4">
    <location>
        <position position="69"/>
    </location>
    <ligand>
        <name>GTP</name>
        <dbReference type="ChEBI" id="CHEBI:37565"/>
    </ligand>
</feature>
<dbReference type="Pfam" id="PF00025">
    <property type="entry name" value="Arf"/>
    <property type="match status" value="1"/>
</dbReference>
<evidence type="ECO:0000313" key="7">
    <source>
        <dbReference type="EMBL" id="CAD2213245.1"/>
    </source>
</evidence>
<evidence type="ECO:0000256" key="2">
    <source>
        <dbReference type="ARBA" id="ARBA00022741"/>
    </source>
</evidence>
<keyword evidence="3 4" id="KW-0342">GTP-binding</keyword>
<dbReference type="SMART" id="SM00177">
    <property type="entry name" value="ARF"/>
    <property type="match status" value="1"/>
</dbReference>
<feature type="binding site" evidence="4">
    <location>
        <begin position="125"/>
        <end position="128"/>
    </location>
    <ligand>
        <name>GTP</name>
        <dbReference type="ChEBI" id="CHEBI:37565"/>
    </ligand>
</feature>
<keyword evidence="2 4" id="KW-0547">Nucleotide-binding</keyword>
<organism evidence="7 8">
    <name type="scientific">Angomonas deanei</name>
    <dbReference type="NCBI Taxonomy" id="59799"/>
    <lineage>
        <taxon>Eukaryota</taxon>
        <taxon>Discoba</taxon>
        <taxon>Euglenozoa</taxon>
        <taxon>Kinetoplastea</taxon>
        <taxon>Metakinetoplastina</taxon>
        <taxon>Trypanosomatida</taxon>
        <taxon>Trypanosomatidae</taxon>
        <taxon>Strigomonadinae</taxon>
        <taxon>Angomonas</taxon>
    </lineage>
</organism>
<keyword evidence="8" id="KW-1185">Reference proteome</keyword>
<evidence type="ECO:0000256" key="1">
    <source>
        <dbReference type="ARBA" id="ARBA00010290"/>
    </source>
</evidence>
<dbReference type="GO" id="GO:0046872">
    <property type="term" value="F:metal ion binding"/>
    <property type="evidence" value="ECO:0007669"/>
    <property type="project" value="UniProtKB-KW"/>
</dbReference>
<reference evidence="7 8" key="1">
    <citation type="submission" date="2020-08" db="EMBL/GenBank/DDBJ databases">
        <authorList>
            <person name="Newling K."/>
            <person name="Davey J."/>
            <person name="Forrester S."/>
        </authorList>
    </citation>
    <scope>NUCLEOTIDE SEQUENCE [LARGE SCALE GENOMIC DNA]</scope>
    <source>
        <strain evidence="8">Crithidia deanei Carvalho (ATCC PRA-265)</strain>
    </source>
</reference>
<dbReference type="VEuPathDB" id="TriTrypDB:ADEAN_000068200"/>
<sequence>MGILEFIIKLKPVSKHAEILLLGLDNAGKTSLLNHLSDDVETRGSATQGFQIKTLLISGVKLNVFDMGGTRAVRYYWRQYYGKADVVIFVIDAADGKRVQEAKEVMEQCLEEEKLAGVPFLIFANKQDLIGAMSPEEMSEELNLTELHDRSWQIEKCSAKTGEGISEGITWVMKQIRR</sequence>
<evidence type="ECO:0000256" key="3">
    <source>
        <dbReference type="ARBA" id="ARBA00023134"/>
    </source>
</evidence>
<feature type="binding site" evidence="5">
    <location>
        <position position="47"/>
    </location>
    <ligand>
        <name>Mg(2+)</name>
        <dbReference type="ChEBI" id="CHEBI:18420"/>
    </ligand>
</feature>
<proteinExistence type="inferred from homology"/>
<protein>
    <submittedName>
        <fullName evidence="7">Uncharacterized protein</fullName>
    </submittedName>
</protein>
<dbReference type="GO" id="GO:0005525">
    <property type="term" value="F:GTP binding"/>
    <property type="evidence" value="ECO:0007669"/>
    <property type="project" value="UniProtKB-KW"/>
</dbReference>
<dbReference type="AlphaFoldDB" id="A0A7G2C134"/>
<name>A0A7G2C134_9TRYP</name>
<evidence type="ECO:0000313" key="8">
    <source>
        <dbReference type="Proteomes" id="UP000515908"/>
    </source>
</evidence>
<dbReference type="InterPro" id="IPR027417">
    <property type="entry name" value="P-loop_NTPase"/>
</dbReference>
<evidence type="ECO:0000256" key="6">
    <source>
        <dbReference type="RuleBase" id="RU003925"/>
    </source>
</evidence>
<dbReference type="NCBIfam" id="TIGR00231">
    <property type="entry name" value="small_GTP"/>
    <property type="match status" value="1"/>
</dbReference>
<comment type="similarity">
    <text evidence="1 6">Belongs to the small GTPase superfamily. Arf family.</text>
</comment>
<dbReference type="InterPro" id="IPR005225">
    <property type="entry name" value="Small_GTP-bd"/>
</dbReference>
<feature type="binding site" evidence="4">
    <location>
        <begin position="23"/>
        <end position="30"/>
    </location>
    <ligand>
        <name>GTP</name>
        <dbReference type="ChEBI" id="CHEBI:37565"/>
    </ligand>
</feature>
<dbReference type="PANTHER" id="PTHR45697">
    <property type="entry name" value="ADP-RIBOSYLATION FACTOR-LIKE PROTEIN 2-RELATED"/>
    <property type="match status" value="1"/>
</dbReference>
<accession>A0A7G2C134</accession>
<dbReference type="SMART" id="SM00178">
    <property type="entry name" value="SAR"/>
    <property type="match status" value="1"/>
</dbReference>
<keyword evidence="5" id="KW-0460">Magnesium</keyword>
<keyword evidence="5" id="KW-0479">Metal-binding</keyword>
<dbReference type="InterPro" id="IPR006689">
    <property type="entry name" value="Small_GTPase_ARF/SAR"/>
</dbReference>
<dbReference type="SUPFAM" id="SSF52540">
    <property type="entry name" value="P-loop containing nucleoside triphosphate hydrolases"/>
    <property type="match status" value="1"/>
</dbReference>
<dbReference type="PROSITE" id="PS51417">
    <property type="entry name" value="ARF"/>
    <property type="match status" value="1"/>
</dbReference>
<dbReference type="InterPro" id="IPR044612">
    <property type="entry name" value="ARL2/3"/>
</dbReference>
<dbReference type="GO" id="GO:0003924">
    <property type="term" value="F:GTPase activity"/>
    <property type="evidence" value="ECO:0007669"/>
    <property type="project" value="InterPro"/>
</dbReference>
<dbReference type="PRINTS" id="PR00328">
    <property type="entry name" value="SAR1GTPBP"/>
</dbReference>
<gene>
    <name evidence="7" type="ORF">ADEAN_000068200</name>
</gene>
<dbReference type="Gene3D" id="3.40.50.300">
    <property type="entry name" value="P-loop containing nucleotide triphosphate hydrolases"/>
    <property type="match status" value="1"/>
</dbReference>